<dbReference type="GO" id="GO:0015220">
    <property type="term" value="F:choline transmembrane transporter activity"/>
    <property type="evidence" value="ECO:0007669"/>
    <property type="project" value="TreeGrafter"/>
</dbReference>
<dbReference type="AlphaFoldDB" id="A0A095YB98"/>
<dbReference type="GO" id="GO:0015199">
    <property type="term" value="F:amino-acid betaine transmembrane transporter activity"/>
    <property type="evidence" value="ECO:0007669"/>
    <property type="project" value="TreeGrafter"/>
</dbReference>
<feature type="transmembrane region" description="Helical" evidence="8">
    <location>
        <begin position="85"/>
        <end position="103"/>
    </location>
</feature>
<comment type="subcellular location">
    <subcellularLocation>
        <location evidence="1 7">Cell membrane</location>
        <topology evidence="1 7">Multi-pass membrane protein</topology>
    </subcellularLocation>
</comment>
<dbReference type="PANTHER" id="PTHR30561">
    <property type="entry name" value="SMR FAMILY PROTON-DEPENDENT DRUG EFFLUX TRANSPORTER SUGE"/>
    <property type="match status" value="1"/>
</dbReference>
<dbReference type="InterPro" id="IPR000390">
    <property type="entry name" value="Small_drug/metabolite_transptr"/>
</dbReference>
<accession>A0A095YB98</accession>
<dbReference type="Pfam" id="PF00893">
    <property type="entry name" value="Multi_Drug_Res"/>
    <property type="match status" value="1"/>
</dbReference>
<evidence type="ECO:0000256" key="6">
    <source>
        <dbReference type="ARBA" id="ARBA00023136"/>
    </source>
</evidence>
<name>A0A095YB98_9MICC</name>
<evidence type="ECO:0000256" key="1">
    <source>
        <dbReference type="ARBA" id="ARBA00004651"/>
    </source>
</evidence>
<keyword evidence="5 8" id="KW-1133">Transmembrane helix</keyword>
<dbReference type="GO" id="GO:0031460">
    <property type="term" value="P:glycine betaine transport"/>
    <property type="evidence" value="ECO:0007669"/>
    <property type="project" value="TreeGrafter"/>
</dbReference>
<dbReference type="EMBL" id="JRNH01000032">
    <property type="protein sequence ID" value="KGF19508.1"/>
    <property type="molecule type" value="Genomic_DNA"/>
</dbReference>
<evidence type="ECO:0000256" key="4">
    <source>
        <dbReference type="ARBA" id="ARBA00022692"/>
    </source>
</evidence>
<dbReference type="Proteomes" id="UP000053528">
    <property type="component" value="Unassembled WGS sequence"/>
</dbReference>
<keyword evidence="2" id="KW-0813">Transport</keyword>
<evidence type="ECO:0000256" key="8">
    <source>
        <dbReference type="SAM" id="Phobius"/>
    </source>
</evidence>
<sequence>MSWLFLSFSIVSEIIATLSLRASDGFRKKIWILPLVVFYGLAFFFLAVTISYGMPVAIAYGIWSAIGVALIAVLARIIWKEPLTPRMILGLVLIMAGVVLVELG</sequence>
<dbReference type="GO" id="GO:0015297">
    <property type="term" value="F:antiporter activity"/>
    <property type="evidence" value="ECO:0007669"/>
    <property type="project" value="TreeGrafter"/>
</dbReference>
<keyword evidence="3" id="KW-1003">Cell membrane</keyword>
<keyword evidence="6 8" id="KW-0472">Membrane</keyword>
<keyword evidence="4 7" id="KW-0812">Transmembrane</keyword>
<evidence type="ECO:0000313" key="10">
    <source>
        <dbReference type="Proteomes" id="UP000053528"/>
    </source>
</evidence>
<dbReference type="InterPro" id="IPR045324">
    <property type="entry name" value="Small_multidrug_res"/>
</dbReference>
<comment type="similarity">
    <text evidence="7">Belongs to the drug/metabolite transporter (DMT) superfamily. Small multidrug resistance (SMR) (TC 2.A.7.1) family.</text>
</comment>
<feature type="transmembrane region" description="Helical" evidence="8">
    <location>
        <begin position="31"/>
        <end position="50"/>
    </location>
</feature>
<evidence type="ECO:0000313" key="9">
    <source>
        <dbReference type="EMBL" id="KGF19508.1"/>
    </source>
</evidence>
<evidence type="ECO:0000256" key="5">
    <source>
        <dbReference type="ARBA" id="ARBA00022989"/>
    </source>
</evidence>
<dbReference type="RefSeq" id="WP_035757985.1">
    <property type="nucleotide sequence ID" value="NZ_JRNH01000032.1"/>
</dbReference>
<comment type="caution">
    <text evidence="9">The sequence shown here is derived from an EMBL/GenBank/DDBJ whole genome shotgun (WGS) entry which is preliminary data.</text>
</comment>
<evidence type="ECO:0000256" key="3">
    <source>
        <dbReference type="ARBA" id="ARBA00022475"/>
    </source>
</evidence>
<dbReference type="SUPFAM" id="SSF103481">
    <property type="entry name" value="Multidrug resistance efflux transporter EmrE"/>
    <property type="match status" value="1"/>
</dbReference>
<evidence type="ECO:0000256" key="2">
    <source>
        <dbReference type="ARBA" id="ARBA00022448"/>
    </source>
</evidence>
<reference evidence="9 10" key="1">
    <citation type="submission" date="2014-07" db="EMBL/GenBank/DDBJ databases">
        <authorList>
            <person name="McCorrison J."/>
            <person name="Sanka R."/>
            <person name="Torralba M."/>
            <person name="Gillis M."/>
            <person name="Haft D.H."/>
            <person name="Methe B."/>
            <person name="Sutton G."/>
            <person name="Nelson K.E."/>
        </authorList>
    </citation>
    <scope>NUCLEOTIDE SEQUENCE [LARGE SCALE GENOMIC DNA]</scope>
    <source>
        <strain evidence="9 10">DNF00011</strain>
    </source>
</reference>
<dbReference type="Gene3D" id="1.10.3730.20">
    <property type="match status" value="1"/>
</dbReference>
<dbReference type="InterPro" id="IPR037185">
    <property type="entry name" value="EmrE-like"/>
</dbReference>
<dbReference type="GO" id="GO:0005886">
    <property type="term" value="C:plasma membrane"/>
    <property type="evidence" value="ECO:0007669"/>
    <property type="project" value="UniProtKB-SubCell"/>
</dbReference>
<feature type="transmembrane region" description="Helical" evidence="8">
    <location>
        <begin position="57"/>
        <end position="79"/>
    </location>
</feature>
<protein>
    <submittedName>
        <fullName evidence="9">Cation transporter</fullName>
    </submittedName>
</protein>
<organism evidence="9 10">
    <name type="scientific">Pseudoglutamicibacter albus DNF00011</name>
    <dbReference type="NCBI Taxonomy" id="1401063"/>
    <lineage>
        <taxon>Bacteria</taxon>
        <taxon>Bacillati</taxon>
        <taxon>Actinomycetota</taxon>
        <taxon>Actinomycetes</taxon>
        <taxon>Micrococcales</taxon>
        <taxon>Micrococcaceae</taxon>
        <taxon>Pseudoglutamicibacter</taxon>
    </lineage>
</organism>
<gene>
    <name evidence="9" type="ORF">HMPREF2128_10635</name>
</gene>
<proteinExistence type="inferred from homology"/>
<dbReference type="PANTHER" id="PTHR30561:SF1">
    <property type="entry name" value="MULTIDRUG TRANSPORTER EMRE"/>
    <property type="match status" value="1"/>
</dbReference>
<evidence type="ECO:0000256" key="7">
    <source>
        <dbReference type="RuleBase" id="RU003942"/>
    </source>
</evidence>